<feature type="non-terminal residue" evidence="1">
    <location>
        <position position="1"/>
    </location>
</feature>
<evidence type="ECO:0000313" key="1">
    <source>
        <dbReference type="EMBL" id="KIJ94404.1"/>
    </source>
</evidence>
<sequence length="97" mass="11214">VSQTDGQFRLLAVFSRDWKVDEPWTRMASAWVDSQCERTREALVQALRNDVRFLTLLKSNVDADVESELLDDCHNSRHKKTISMVPRTSTPPRDIIL</sequence>
<name>A0A0C9WJB5_9AGAR</name>
<dbReference type="EMBL" id="KN838795">
    <property type="protein sequence ID" value="KIJ94404.1"/>
    <property type="molecule type" value="Genomic_DNA"/>
</dbReference>
<reference evidence="1 2" key="1">
    <citation type="submission" date="2014-04" db="EMBL/GenBank/DDBJ databases">
        <authorList>
            <consortium name="DOE Joint Genome Institute"/>
            <person name="Kuo A."/>
            <person name="Kohler A."/>
            <person name="Nagy L.G."/>
            <person name="Floudas D."/>
            <person name="Copeland A."/>
            <person name="Barry K.W."/>
            <person name="Cichocki N."/>
            <person name="Veneault-Fourrey C."/>
            <person name="LaButti K."/>
            <person name="Lindquist E.A."/>
            <person name="Lipzen A."/>
            <person name="Lundell T."/>
            <person name="Morin E."/>
            <person name="Murat C."/>
            <person name="Sun H."/>
            <person name="Tunlid A."/>
            <person name="Henrissat B."/>
            <person name="Grigoriev I.V."/>
            <person name="Hibbett D.S."/>
            <person name="Martin F."/>
            <person name="Nordberg H.P."/>
            <person name="Cantor M.N."/>
            <person name="Hua S.X."/>
        </authorList>
    </citation>
    <scope>NUCLEOTIDE SEQUENCE [LARGE SCALE GENOMIC DNA]</scope>
    <source>
        <strain evidence="1 2">LaAM-08-1</strain>
    </source>
</reference>
<gene>
    <name evidence="1" type="ORF">K443DRAFT_110450</name>
</gene>
<organism evidence="1 2">
    <name type="scientific">Laccaria amethystina LaAM-08-1</name>
    <dbReference type="NCBI Taxonomy" id="1095629"/>
    <lineage>
        <taxon>Eukaryota</taxon>
        <taxon>Fungi</taxon>
        <taxon>Dikarya</taxon>
        <taxon>Basidiomycota</taxon>
        <taxon>Agaricomycotina</taxon>
        <taxon>Agaricomycetes</taxon>
        <taxon>Agaricomycetidae</taxon>
        <taxon>Agaricales</taxon>
        <taxon>Agaricineae</taxon>
        <taxon>Hydnangiaceae</taxon>
        <taxon>Laccaria</taxon>
    </lineage>
</organism>
<keyword evidence="2" id="KW-1185">Reference proteome</keyword>
<dbReference type="OrthoDB" id="3117843at2759"/>
<proteinExistence type="predicted"/>
<dbReference type="Proteomes" id="UP000054477">
    <property type="component" value="Unassembled WGS sequence"/>
</dbReference>
<accession>A0A0C9WJB5</accession>
<evidence type="ECO:0000313" key="2">
    <source>
        <dbReference type="Proteomes" id="UP000054477"/>
    </source>
</evidence>
<dbReference type="HOGENOM" id="CLU_2352271_0_0_1"/>
<reference evidence="2" key="2">
    <citation type="submission" date="2015-01" db="EMBL/GenBank/DDBJ databases">
        <title>Evolutionary Origins and Diversification of the Mycorrhizal Mutualists.</title>
        <authorList>
            <consortium name="DOE Joint Genome Institute"/>
            <consortium name="Mycorrhizal Genomics Consortium"/>
            <person name="Kohler A."/>
            <person name="Kuo A."/>
            <person name="Nagy L.G."/>
            <person name="Floudas D."/>
            <person name="Copeland A."/>
            <person name="Barry K.W."/>
            <person name="Cichocki N."/>
            <person name="Veneault-Fourrey C."/>
            <person name="LaButti K."/>
            <person name="Lindquist E.A."/>
            <person name="Lipzen A."/>
            <person name="Lundell T."/>
            <person name="Morin E."/>
            <person name="Murat C."/>
            <person name="Riley R."/>
            <person name="Ohm R."/>
            <person name="Sun H."/>
            <person name="Tunlid A."/>
            <person name="Henrissat B."/>
            <person name="Grigoriev I.V."/>
            <person name="Hibbett D.S."/>
            <person name="Martin F."/>
        </authorList>
    </citation>
    <scope>NUCLEOTIDE SEQUENCE [LARGE SCALE GENOMIC DNA]</scope>
    <source>
        <strain evidence="2">LaAM-08-1</strain>
    </source>
</reference>
<protein>
    <submittedName>
        <fullName evidence="1">Unplaced genomic scaffold K443scaffold_260, whole genome shotgun sequence</fullName>
    </submittedName>
</protein>
<dbReference type="AlphaFoldDB" id="A0A0C9WJB5"/>